<sequence length="82" mass="8888">NPIAGPAHLMTSSKVAIMDFICNNLGIPVPKVLAWSLTTSTNNIGAKFILMETAPGVQLSNVWDTMDLQQKKNTINSLTTME</sequence>
<dbReference type="Proteomes" id="UP000054538">
    <property type="component" value="Unassembled WGS sequence"/>
</dbReference>
<dbReference type="OrthoDB" id="2831558at2759"/>
<dbReference type="EMBL" id="KN825488">
    <property type="protein sequence ID" value="KIK90664.1"/>
    <property type="molecule type" value="Genomic_DNA"/>
</dbReference>
<gene>
    <name evidence="1" type="ORF">PAXRUDRAFT_151431</name>
</gene>
<dbReference type="HOGENOM" id="CLU_2564702_0_0_1"/>
<dbReference type="InterPro" id="IPR011009">
    <property type="entry name" value="Kinase-like_dom_sf"/>
</dbReference>
<reference evidence="1 2" key="1">
    <citation type="submission" date="2014-04" db="EMBL/GenBank/DDBJ databases">
        <authorList>
            <consortium name="DOE Joint Genome Institute"/>
            <person name="Kuo A."/>
            <person name="Kohler A."/>
            <person name="Jargeat P."/>
            <person name="Nagy L.G."/>
            <person name="Floudas D."/>
            <person name="Copeland A."/>
            <person name="Barry K.W."/>
            <person name="Cichocki N."/>
            <person name="Veneault-Fourrey C."/>
            <person name="LaButti K."/>
            <person name="Lindquist E.A."/>
            <person name="Lipzen A."/>
            <person name="Lundell T."/>
            <person name="Morin E."/>
            <person name="Murat C."/>
            <person name="Sun H."/>
            <person name="Tunlid A."/>
            <person name="Henrissat B."/>
            <person name="Grigoriev I.V."/>
            <person name="Hibbett D.S."/>
            <person name="Martin F."/>
            <person name="Nordberg H.P."/>
            <person name="Cantor M.N."/>
            <person name="Hua S.X."/>
        </authorList>
    </citation>
    <scope>NUCLEOTIDE SEQUENCE [LARGE SCALE GENOMIC DNA]</scope>
    <source>
        <strain evidence="1 2">Ve08.2h10</strain>
    </source>
</reference>
<evidence type="ECO:0008006" key="3">
    <source>
        <dbReference type="Google" id="ProtNLM"/>
    </source>
</evidence>
<dbReference type="InParanoid" id="A0A0D0DWU2"/>
<organism evidence="1 2">
    <name type="scientific">Paxillus rubicundulus Ve08.2h10</name>
    <dbReference type="NCBI Taxonomy" id="930991"/>
    <lineage>
        <taxon>Eukaryota</taxon>
        <taxon>Fungi</taxon>
        <taxon>Dikarya</taxon>
        <taxon>Basidiomycota</taxon>
        <taxon>Agaricomycotina</taxon>
        <taxon>Agaricomycetes</taxon>
        <taxon>Agaricomycetidae</taxon>
        <taxon>Boletales</taxon>
        <taxon>Paxilineae</taxon>
        <taxon>Paxillaceae</taxon>
        <taxon>Paxillus</taxon>
    </lineage>
</organism>
<protein>
    <recommendedName>
        <fullName evidence="3">Aminoglycoside phosphotransferase domain-containing protein</fullName>
    </recommendedName>
</protein>
<name>A0A0D0DWU2_9AGAM</name>
<evidence type="ECO:0000313" key="2">
    <source>
        <dbReference type="Proteomes" id="UP000054538"/>
    </source>
</evidence>
<keyword evidence="2" id="KW-1185">Reference proteome</keyword>
<accession>A0A0D0DWU2</accession>
<dbReference type="InterPro" id="IPR051678">
    <property type="entry name" value="AGP_Transferase"/>
</dbReference>
<dbReference type="PANTHER" id="PTHR21310:SF43">
    <property type="entry name" value="AMINOGLYCOSIDE PHOSPHOTRANSFERASE DOMAIN-CONTAINING PROTEIN"/>
    <property type="match status" value="1"/>
</dbReference>
<dbReference type="AlphaFoldDB" id="A0A0D0DWU2"/>
<evidence type="ECO:0000313" key="1">
    <source>
        <dbReference type="EMBL" id="KIK90664.1"/>
    </source>
</evidence>
<proteinExistence type="predicted"/>
<dbReference type="PANTHER" id="PTHR21310">
    <property type="entry name" value="AMINOGLYCOSIDE PHOSPHOTRANSFERASE-RELATED-RELATED"/>
    <property type="match status" value="1"/>
</dbReference>
<dbReference type="SUPFAM" id="SSF56112">
    <property type="entry name" value="Protein kinase-like (PK-like)"/>
    <property type="match status" value="1"/>
</dbReference>
<feature type="non-terminal residue" evidence="1">
    <location>
        <position position="1"/>
    </location>
</feature>
<reference evidence="2" key="2">
    <citation type="submission" date="2015-01" db="EMBL/GenBank/DDBJ databases">
        <title>Evolutionary Origins and Diversification of the Mycorrhizal Mutualists.</title>
        <authorList>
            <consortium name="DOE Joint Genome Institute"/>
            <consortium name="Mycorrhizal Genomics Consortium"/>
            <person name="Kohler A."/>
            <person name="Kuo A."/>
            <person name="Nagy L.G."/>
            <person name="Floudas D."/>
            <person name="Copeland A."/>
            <person name="Barry K.W."/>
            <person name="Cichocki N."/>
            <person name="Veneault-Fourrey C."/>
            <person name="LaButti K."/>
            <person name="Lindquist E.A."/>
            <person name="Lipzen A."/>
            <person name="Lundell T."/>
            <person name="Morin E."/>
            <person name="Murat C."/>
            <person name="Riley R."/>
            <person name="Ohm R."/>
            <person name="Sun H."/>
            <person name="Tunlid A."/>
            <person name="Henrissat B."/>
            <person name="Grigoriev I.V."/>
            <person name="Hibbett D.S."/>
            <person name="Martin F."/>
        </authorList>
    </citation>
    <scope>NUCLEOTIDE SEQUENCE [LARGE SCALE GENOMIC DNA]</scope>
    <source>
        <strain evidence="2">Ve08.2h10</strain>
    </source>
</reference>
<dbReference type="STRING" id="930991.A0A0D0DWU2"/>